<dbReference type="Pfam" id="PF02518">
    <property type="entry name" value="HATPase_c"/>
    <property type="match status" value="1"/>
</dbReference>
<dbReference type="GO" id="GO:0005524">
    <property type="term" value="F:ATP binding"/>
    <property type="evidence" value="ECO:0007669"/>
    <property type="project" value="UniProtKB-KW"/>
</dbReference>
<dbReference type="Gene3D" id="3.30.565.10">
    <property type="entry name" value="Histidine kinase-like ATPase, C-terminal domain"/>
    <property type="match status" value="1"/>
</dbReference>
<feature type="transmembrane region" description="Helical" evidence="9">
    <location>
        <begin position="7"/>
        <end position="25"/>
    </location>
</feature>
<keyword evidence="12" id="KW-1185">Reference proteome</keyword>
<proteinExistence type="predicted"/>
<dbReference type="PROSITE" id="PS50109">
    <property type="entry name" value="HIS_KIN"/>
    <property type="match status" value="1"/>
</dbReference>
<dbReference type="AlphaFoldDB" id="A0A2N0Z4M4"/>
<feature type="transmembrane region" description="Helical" evidence="9">
    <location>
        <begin position="159"/>
        <end position="180"/>
    </location>
</feature>
<gene>
    <name evidence="11" type="ORF">CWS01_06455</name>
</gene>
<evidence type="ECO:0000256" key="8">
    <source>
        <dbReference type="ARBA" id="ARBA00023012"/>
    </source>
</evidence>
<keyword evidence="6 11" id="KW-0418">Kinase</keyword>
<dbReference type="GO" id="GO:0000155">
    <property type="term" value="F:phosphorelay sensor kinase activity"/>
    <property type="evidence" value="ECO:0007669"/>
    <property type="project" value="InterPro"/>
</dbReference>
<dbReference type="EMBL" id="PISE01000013">
    <property type="protein sequence ID" value="PKG24439.1"/>
    <property type="molecule type" value="Genomic_DNA"/>
</dbReference>
<dbReference type="OrthoDB" id="9815750at2"/>
<dbReference type="Proteomes" id="UP000233375">
    <property type="component" value="Unassembled WGS sequence"/>
</dbReference>
<evidence type="ECO:0000256" key="5">
    <source>
        <dbReference type="ARBA" id="ARBA00022741"/>
    </source>
</evidence>
<comment type="catalytic activity">
    <reaction evidence="1">
        <text>ATP + protein L-histidine = ADP + protein N-phospho-L-histidine.</text>
        <dbReference type="EC" id="2.7.13.3"/>
    </reaction>
</comment>
<dbReference type="InterPro" id="IPR036890">
    <property type="entry name" value="HATPase_C_sf"/>
</dbReference>
<dbReference type="InterPro" id="IPR003594">
    <property type="entry name" value="HATPase_dom"/>
</dbReference>
<dbReference type="RefSeq" id="WP_101176377.1">
    <property type="nucleotide sequence ID" value="NZ_PISE01000013.1"/>
</dbReference>
<evidence type="ECO:0000256" key="9">
    <source>
        <dbReference type="SAM" id="Phobius"/>
    </source>
</evidence>
<evidence type="ECO:0000256" key="6">
    <source>
        <dbReference type="ARBA" id="ARBA00022777"/>
    </source>
</evidence>
<keyword evidence="8" id="KW-0902">Two-component regulatory system</keyword>
<evidence type="ECO:0000256" key="4">
    <source>
        <dbReference type="ARBA" id="ARBA00022679"/>
    </source>
</evidence>
<evidence type="ECO:0000313" key="12">
    <source>
        <dbReference type="Proteomes" id="UP000233375"/>
    </source>
</evidence>
<keyword evidence="3" id="KW-0597">Phosphoprotein</keyword>
<accession>A0A2N0Z4M4</accession>
<dbReference type="InterPro" id="IPR003661">
    <property type="entry name" value="HisK_dim/P_dom"/>
</dbReference>
<evidence type="ECO:0000256" key="1">
    <source>
        <dbReference type="ARBA" id="ARBA00000085"/>
    </source>
</evidence>
<keyword evidence="9" id="KW-0472">Membrane</keyword>
<dbReference type="CDD" id="cd00082">
    <property type="entry name" value="HisKA"/>
    <property type="match status" value="1"/>
</dbReference>
<dbReference type="Gene3D" id="1.10.287.130">
    <property type="match status" value="1"/>
</dbReference>
<organism evidence="11 12">
    <name type="scientific">Niallia nealsonii</name>
    <dbReference type="NCBI Taxonomy" id="115979"/>
    <lineage>
        <taxon>Bacteria</taxon>
        <taxon>Bacillati</taxon>
        <taxon>Bacillota</taxon>
        <taxon>Bacilli</taxon>
        <taxon>Bacillales</taxon>
        <taxon>Bacillaceae</taxon>
        <taxon>Niallia</taxon>
    </lineage>
</organism>
<dbReference type="SMART" id="SM00388">
    <property type="entry name" value="HisKA"/>
    <property type="match status" value="1"/>
</dbReference>
<dbReference type="InterPro" id="IPR036097">
    <property type="entry name" value="HisK_dim/P_sf"/>
</dbReference>
<dbReference type="Pfam" id="PF00512">
    <property type="entry name" value="HisKA"/>
    <property type="match status" value="1"/>
</dbReference>
<dbReference type="SMART" id="SM00387">
    <property type="entry name" value="HATPase_c"/>
    <property type="match status" value="1"/>
</dbReference>
<keyword evidence="4" id="KW-0808">Transferase</keyword>
<feature type="transmembrane region" description="Helical" evidence="9">
    <location>
        <begin position="131"/>
        <end position="153"/>
    </location>
</feature>
<dbReference type="InterPro" id="IPR005467">
    <property type="entry name" value="His_kinase_dom"/>
</dbReference>
<dbReference type="PRINTS" id="PR00344">
    <property type="entry name" value="BCTRLSENSOR"/>
</dbReference>
<keyword evidence="9" id="KW-0812">Transmembrane</keyword>
<feature type="domain" description="Histidine kinase" evidence="10">
    <location>
        <begin position="208"/>
        <end position="414"/>
    </location>
</feature>
<sequence length="415" mass="46351">MFGIQELLLNVLVLIVFILFIPLIIVLKCNNDSHINLLKLFSFSMAIISCITFPLTLTNGFIFDLRLIALVMGFLYGGLKNGLLLIVVTVLYRLCFGGIGTIGTILTVCVTLISILPFIKKFNNFTKRKRMLTVTLLTLLNSSIFVIFGLTIFSAHFELLIIFYYLAITAISCPCIVYIYETFHESIHISQKIIKTEKMEMVSHLASSISHEVRNPLAVVKGFLQLMENADLEETKRKDFLQISINEINRADTIIRNYLTFAKPSPENIEILNIKDELCKTIDIITPLANMSSIIIDTAVKPFFIKGESQLLQQCLLNICKNCIEAMSNSGTLTIETASENNHLHLTISDTGTGMTKEQLARIGEPYFTTKGREGTGLGMMAAMQIISSLQGKIHISSTLDKGTTFSIIFPLINK</sequence>
<reference evidence="11 12" key="1">
    <citation type="journal article" date="2003" name="Int. J. Syst. Evol. Microbiol.">
        <title>Bacillus nealsonii sp. nov., isolated from a spacecraft-assembly facility, whose spores are gamma-radiation resistant.</title>
        <authorList>
            <person name="Venkateswaran K."/>
            <person name="Kempf M."/>
            <person name="Chen F."/>
            <person name="Satomi M."/>
            <person name="Nicholson W."/>
            <person name="Kern R."/>
        </authorList>
    </citation>
    <scope>NUCLEOTIDE SEQUENCE [LARGE SCALE GENOMIC DNA]</scope>
    <source>
        <strain evidence="11 12">FO-92</strain>
    </source>
</reference>
<dbReference type="SUPFAM" id="SSF55874">
    <property type="entry name" value="ATPase domain of HSP90 chaperone/DNA topoisomerase II/histidine kinase"/>
    <property type="match status" value="1"/>
</dbReference>
<protein>
    <recommendedName>
        <fullName evidence="2">histidine kinase</fullName>
        <ecNumber evidence="2">2.7.13.3</ecNumber>
    </recommendedName>
</protein>
<evidence type="ECO:0000256" key="7">
    <source>
        <dbReference type="ARBA" id="ARBA00022840"/>
    </source>
</evidence>
<dbReference type="PANTHER" id="PTHR43065:SF46">
    <property type="entry name" value="C4-DICARBOXYLATE TRANSPORT SENSOR PROTEIN DCTB"/>
    <property type="match status" value="1"/>
</dbReference>
<evidence type="ECO:0000256" key="3">
    <source>
        <dbReference type="ARBA" id="ARBA00022553"/>
    </source>
</evidence>
<feature type="transmembrane region" description="Helical" evidence="9">
    <location>
        <begin position="98"/>
        <end position="119"/>
    </location>
</feature>
<evidence type="ECO:0000313" key="11">
    <source>
        <dbReference type="EMBL" id="PKG24439.1"/>
    </source>
</evidence>
<dbReference type="InterPro" id="IPR004358">
    <property type="entry name" value="Sig_transdc_His_kin-like_C"/>
</dbReference>
<keyword evidence="7" id="KW-0067">ATP-binding</keyword>
<feature type="transmembrane region" description="Helical" evidence="9">
    <location>
        <begin position="67"/>
        <end position="92"/>
    </location>
</feature>
<evidence type="ECO:0000256" key="2">
    <source>
        <dbReference type="ARBA" id="ARBA00012438"/>
    </source>
</evidence>
<evidence type="ECO:0000259" key="10">
    <source>
        <dbReference type="PROSITE" id="PS50109"/>
    </source>
</evidence>
<comment type="caution">
    <text evidence="11">The sequence shown here is derived from an EMBL/GenBank/DDBJ whole genome shotgun (WGS) entry which is preliminary data.</text>
</comment>
<keyword evidence="9" id="KW-1133">Transmembrane helix</keyword>
<dbReference type="PANTHER" id="PTHR43065">
    <property type="entry name" value="SENSOR HISTIDINE KINASE"/>
    <property type="match status" value="1"/>
</dbReference>
<dbReference type="SUPFAM" id="SSF47384">
    <property type="entry name" value="Homodimeric domain of signal transducing histidine kinase"/>
    <property type="match status" value="1"/>
</dbReference>
<feature type="transmembrane region" description="Helical" evidence="9">
    <location>
        <begin position="37"/>
        <end position="55"/>
    </location>
</feature>
<keyword evidence="5" id="KW-0547">Nucleotide-binding</keyword>
<name>A0A2N0Z4M4_9BACI</name>
<dbReference type="EC" id="2.7.13.3" evidence="2"/>